<evidence type="ECO:0000256" key="9">
    <source>
        <dbReference type="NCBIfam" id="TIGR02082"/>
    </source>
</evidence>
<comment type="cofactor">
    <cofactor evidence="10">
        <name>methylcob(III)alamin</name>
        <dbReference type="ChEBI" id="CHEBI:28115"/>
    </cofactor>
</comment>
<dbReference type="InterPro" id="IPR037010">
    <property type="entry name" value="VitB12-dep_Met_synth_activ_sf"/>
</dbReference>
<feature type="binding site" evidence="11">
    <location>
        <begin position="832"/>
        <end position="833"/>
    </location>
    <ligand>
        <name>S-adenosyl-L-methionine</name>
        <dbReference type="ChEBI" id="CHEBI:59789"/>
    </ligand>
</feature>
<feature type="domain" description="Pterin-binding" evidence="13">
    <location>
        <begin position="9"/>
        <end position="268"/>
    </location>
</feature>
<dbReference type="Pfam" id="PF00809">
    <property type="entry name" value="Pterin_bind"/>
    <property type="match status" value="1"/>
</dbReference>
<dbReference type="InterPro" id="IPR011822">
    <property type="entry name" value="MetH"/>
</dbReference>
<dbReference type="InterPro" id="IPR036724">
    <property type="entry name" value="Cobalamin-bd_sf"/>
</dbReference>
<feature type="domain" description="B12-binding" evidence="15">
    <location>
        <begin position="401"/>
        <end position="536"/>
    </location>
</feature>
<evidence type="ECO:0000259" key="14">
    <source>
        <dbReference type="PROSITE" id="PS50974"/>
    </source>
</evidence>
<evidence type="ECO:0000259" key="15">
    <source>
        <dbReference type="PROSITE" id="PS51332"/>
    </source>
</evidence>
<feature type="binding site" evidence="11">
    <location>
        <position position="459"/>
    </location>
    <ligand>
        <name>methylcob(III)alamin</name>
        <dbReference type="ChEBI" id="CHEBI:28115"/>
    </ligand>
</feature>
<evidence type="ECO:0000259" key="16">
    <source>
        <dbReference type="PROSITE" id="PS51337"/>
    </source>
</evidence>
<keyword evidence="2 12" id="KW-0489">Methyltransferase</keyword>
<evidence type="ECO:0000256" key="5">
    <source>
        <dbReference type="ARBA" id="ARBA00022691"/>
    </source>
</evidence>
<dbReference type="InterPro" id="IPR004223">
    <property type="entry name" value="VitB12-dep_Met_synth_activ_dom"/>
</dbReference>
<dbReference type="Gene3D" id="1.10.1240.10">
    <property type="entry name" value="Methionine synthase domain"/>
    <property type="match status" value="1"/>
</dbReference>
<evidence type="ECO:0000256" key="2">
    <source>
        <dbReference type="ARBA" id="ARBA00022603"/>
    </source>
</evidence>
<dbReference type="InterPro" id="IPR050554">
    <property type="entry name" value="Met_Synthase/Corrinoid"/>
</dbReference>
<feature type="binding site" evidence="11">
    <location>
        <position position="463"/>
    </location>
    <ligand>
        <name>methylcob(III)alamin</name>
        <dbReference type="ChEBI" id="CHEBI:28115"/>
    </ligand>
</feature>
<feature type="domain" description="B12-binding N-terminal" evidence="16">
    <location>
        <begin position="300"/>
        <end position="398"/>
    </location>
</feature>
<dbReference type="Gene3D" id="3.10.196.10">
    <property type="entry name" value="Vitamin B12-dependent methionine synthase, activation domain"/>
    <property type="match status" value="1"/>
</dbReference>
<dbReference type="PROSITE" id="PS51337">
    <property type="entry name" value="B12_BINDING_NTER"/>
    <property type="match status" value="1"/>
</dbReference>
<evidence type="ECO:0000256" key="11">
    <source>
        <dbReference type="PIRSR" id="PIRSR000381-2"/>
    </source>
</evidence>
<dbReference type="PROSITE" id="PS50974">
    <property type="entry name" value="ADOMET_ACTIVATION"/>
    <property type="match status" value="1"/>
</dbReference>
<dbReference type="Gene3D" id="3.40.50.280">
    <property type="entry name" value="Cobalamin-binding domain"/>
    <property type="match status" value="1"/>
</dbReference>
<dbReference type="EC" id="2.1.1.13" evidence="9"/>
<dbReference type="InterPro" id="IPR006158">
    <property type="entry name" value="Cobalamin-bd"/>
</dbReference>
<dbReference type="CDD" id="cd00740">
    <property type="entry name" value="MeTr"/>
    <property type="match status" value="1"/>
</dbReference>
<dbReference type="PIRSF" id="PIRSF000381">
    <property type="entry name" value="MetH"/>
    <property type="match status" value="1"/>
</dbReference>
<dbReference type="InterPro" id="IPR036594">
    <property type="entry name" value="Meth_synthase_dom"/>
</dbReference>
<feature type="binding site" evidence="11">
    <location>
        <position position="348"/>
    </location>
    <ligand>
        <name>methylcob(III)alamin</name>
        <dbReference type="ChEBI" id="CHEBI:28115"/>
    </ligand>
</feature>
<dbReference type="GO" id="GO:0005829">
    <property type="term" value="C:cytosol"/>
    <property type="evidence" value="ECO:0007669"/>
    <property type="project" value="TreeGrafter"/>
</dbReference>
<keyword evidence="18" id="KW-1185">Reference proteome</keyword>
<evidence type="ECO:0000256" key="3">
    <source>
        <dbReference type="ARBA" id="ARBA00022628"/>
    </source>
</evidence>
<feature type="binding site" evidence="11">
    <location>
        <position position="777"/>
    </location>
    <ligand>
        <name>S-adenosyl-L-methionine</name>
        <dbReference type="ChEBI" id="CHEBI:59789"/>
    </ligand>
</feature>
<evidence type="ECO:0000259" key="13">
    <source>
        <dbReference type="PROSITE" id="PS50972"/>
    </source>
</evidence>
<dbReference type="PANTHER" id="PTHR45833:SF1">
    <property type="entry name" value="METHIONINE SYNTHASE"/>
    <property type="match status" value="1"/>
</dbReference>
<feature type="domain" description="AdoMet activation" evidence="14">
    <location>
        <begin position="551"/>
        <end position="866"/>
    </location>
</feature>
<dbReference type="Pfam" id="PF02965">
    <property type="entry name" value="Met_synt_B12"/>
    <property type="match status" value="1"/>
</dbReference>
<dbReference type="SUPFAM" id="SSF47644">
    <property type="entry name" value="Methionine synthase domain"/>
    <property type="match status" value="1"/>
</dbReference>
<sequence>MTQNSSARFVNIGERTNVTGSAAFKKLILAGDYPKAIEVARQQVENGAQVIDVNMDEGLLDAVHAMTTYLKLLAAEPDIARVPVMIDSSKWEVIEAGLKCVSGKPIVNSISMKEGEEPFLAQARLCMDYGAAVVVMAFDEKGQADTRARKVEICTRAYKLLTGIGFPPEDIIFDPNIFAVATGIEEHNNYAVDFIEAVREIRAACPHVHFSGGLSNLSFSFRGNEPVRRAMHSIFLYHAIPAGLDMAIVNAGQLDVYDTIDPALRLACEDVILNRDPDATERLITLAEQFKGADKAADKAAEEWRGWDVIKRIEHALVKGIDAHIVDDTELARQEIAARGGRPIEVIEGPLMDGMNVVGDLFGAGKMFLPQVVKSARVMKKAVAHLIPYIEAEKEEGAKAKGRIIMATVKGDVHDIGKNIVGVVLQCNGYEVLDLGVMVPWSKIIDTAQQEQVDMIGLSGLITPSLDEMVTVAEEMQRAGMTMPLLIGGATTSKVHTALRIDPAYEGPVIHVLDASRAVGVASQLLSDTQAKPFIHATANEYEAVREARAGKEGSALLPLEDARANAFVPDFAEKAPAPAQPGLHVYADWDLADLVECIDWTPFFRAWELAGTYPAILEDTVVGESARSLYADARAMLERIVAEKWLTAKGVAAFWPCRRDGDDILLDNGTRLPFLRQQIKKSRGRANFCLADFIDPAGDWLGGFAVGIHGIEPHLARFQAAHDDYNDILLKALADRFAEAFAERLHQHVRTTLWGYAPGEQLTNEALIREQYRGIRPAPGYPACPDHSLKPILFDLLKATDNAGLTLTESQAMLPTAAVSGFYFAHPDSQYFGVARIGRDQVEDYAARRGVDLPTAERWLRPNLD</sequence>
<dbReference type="Pfam" id="PF02607">
    <property type="entry name" value="B12-binding_2"/>
    <property type="match status" value="1"/>
</dbReference>
<comment type="similarity">
    <text evidence="1">Belongs to the vitamin-B12 dependent methionine synthase family.</text>
</comment>
<organism evidence="17 18">
    <name type="scientific">Novosphingobium piscinae</name>
    <dbReference type="NCBI Taxonomy" id="1507448"/>
    <lineage>
        <taxon>Bacteria</taxon>
        <taxon>Pseudomonadati</taxon>
        <taxon>Pseudomonadota</taxon>
        <taxon>Alphaproteobacteria</taxon>
        <taxon>Sphingomonadales</taxon>
        <taxon>Sphingomonadaceae</taxon>
        <taxon>Novosphingobium</taxon>
    </lineage>
</organism>
<dbReference type="GO" id="GO:0032259">
    <property type="term" value="P:methylation"/>
    <property type="evidence" value="ECO:0007669"/>
    <property type="project" value="UniProtKB-KW"/>
</dbReference>
<name>A0A7X1KR04_9SPHN</name>
<dbReference type="GO" id="GO:0050667">
    <property type="term" value="P:homocysteine metabolic process"/>
    <property type="evidence" value="ECO:0007669"/>
    <property type="project" value="TreeGrafter"/>
</dbReference>
<evidence type="ECO:0000256" key="8">
    <source>
        <dbReference type="ARBA" id="ARBA00023285"/>
    </source>
</evidence>
<evidence type="ECO:0000313" key="18">
    <source>
        <dbReference type="Proteomes" id="UP000551327"/>
    </source>
</evidence>
<evidence type="ECO:0000256" key="6">
    <source>
        <dbReference type="ARBA" id="ARBA00022723"/>
    </source>
</evidence>
<evidence type="ECO:0000313" key="17">
    <source>
        <dbReference type="EMBL" id="MBC2670259.1"/>
    </source>
</evidence>
<keyword evidence="6 10" id="KW-0479">Metal-binding</keyword>
<dbReference type="InterPro" id="IPR003759">
    <property type="entry name" value="Cbl-bd_cap"/>
</dbReference>
<dbReference type="InterPro" id="IPR033706">
    <property type="entry name" value="Met_synthase_B12-bd"/>
</dbReference>
<dbReference type="FunFam" id="1.10.1240.10:FF:000001">
    <property type="entry name" value="Methionine synthase"/>
    <property type="match status" value="1"/>
</dbReference>
<dbReference type="AlphaFoldDB" id="A0A7X1KR04"/>
<dbReference type="Pfam" id="PF02310">
    <property type="entry name" value="B12-binding"/>
    <property type="match status" value="1"/>
</dbReference>
<gene>
    <name evidence="17" type="primary">metH</name>
    <name evidence="17" type="ORF">H7F53_13975</name>
</gene>
<feature type="binding site" evidence="11">
    <location>
        <position position="515"/>
    </location>
    <ligand>
        <name>methylcob(III)alamin</name>
        <dbReference type="ChEBI" id="CHEBI:28115"/>
    </ligand>
</feature>
<dbReference type="SUPFAM" id="SSF56507">
    <property type="entry name" value="Methionine synthase activation domain-like"/>
    <property type="match status" value="1"/>
</dbReference>
<dbReference type="NCBIfam" id="TIGR02082">
    <property type="entry name" value="metH"/>
    <property type="match status" value="1"/>
</dbReference>
<dbReference type="SUPFAM" id="SSF51717">
    <property type="entry name" value="Dihydropteroate synthetase-like"/>
    <property type="match status" value="1"/>
</dbReference>
<dbReference type="InterPro" id="IPR000489">
    <property type="entry name" value="Pterin-binding_dom"/>
</dbReference>
<dbReference type="Gene3D" id="3.20.20.20">
    <property type="entry name" value="Dihydropteroate synthase-like"/>
    <property type="match status" value="1"/>
</dbReference>
<evidence type="ECO:0000256" key="10">
    <source>
        <dbReference type="PIRSR" id="PIRSR000381-1"/>
    </source>
</evidence>
<keyword evidence="8" id="KW-0170">Cobalt</keyword>
<feature type="binding site" evidence="11">
    <location>
        <begin position="411"/>
        <end position="415"/>
    </location>
    <ligand>
        <name>methylcob(III)alamin</name>
        <dbReference type="ChEBI" id="CHEBI:28115"/>
    </ligand>
</feature>
<dbReference type="PANTHER" id="PTHR45833">
    <property type="entry name" value="METHIONINE SYNTHASE"/>
    <property type="match status" value="1"/>
</dbReference>
<dbReference type="Gene3D" id="1.10.288.10">
    <property type="entry name" value="Cobalamin-dependent Methionine Synthase, domain 2"/>
    <property type="match status" value="1"/>
</dbReference>
<dbReference type="RefSeq" id="WP_185680118.1">
    <property type="nucleotide sequence ID" value="NZ_JACLAX010000016.1"/>
</dbReference>
<dbReference type="GO" id="GO:0008705">
    <property type="term" value="F:methionine synthase activity"/>
    <property type="evidence" value="ECO:0007669"/>
    <property type="project" value="UniProtKB-UniRule"/>
</dbReference>
<dbReference type="PROSITE" id="PS50972">
    <property type="entry name" value="PTERIN_BINDING"/>
    <property type="match status" value="1"/>
</dbReference>
<feature type="binding site" description="axial binding residue" evidence="10">
    <location>
        <position position="414"/>
    </location>
    <ligand>
        <name>methylcob(III)alamin</name>
        <dbReference type="ChEBI" id="CHEBI:28115"/>
    </ligand>
    <ligandPart>
        <name>Co</name>
        <dbReference type="ChEBI" id="CHEBI:27638"/>
    </ligandPart>
</feature>
<accession>A0A7X1KR04</accession>
<keyword evidence="4 12" id="KW-0808">Transferase</keyword>
<proteinExistence type="inferred from homology"/>
<keyword evidence="3 10" id="KW-0846">Cobalamin</keyword>
<dbReference type="Proteomes" id="UP000551327">
    <property type="component" value="Unassembled WGS sequence"/>
</dbReference>
<evidence type="ECO:0000256" key="1">
    <source>
        <dbReference type="ARBA" id="ARBA00010398"/>
    </source>
</evidence>
<feature type="binding site" evidence="11">
    <location>
        <position position="600"/>
    </location>
    <ligand>
        <name>S-adenosyl-L-methionine</name>
        <dbReference type="ChEBI" id="CHEBI:59789"/>
    </ligand>
</feature>
<dbReference type="PROSITE" id="PS51332">
    <property type="entry name" value="B12_BINDING"/>
    <property type="match status" value="1"/>
</dbReference>
<evidence type="ECO:0000256" key="12">
    <source>
        <dbReference type="PROSITE-ProRule" id="PRU00346"/>
    </source>
</evidence>
<dbReference type="CDD" id="cd02069">
    <property type="entry name" value="methionine_synthase_B12_BD"/>
    <property type="match status" value="1"/>
</dbReference>
<dbReference type="FunFam" id="3.40.50.280:FF:000001">
    <property type="entry name" value="Methionine synthase"/>
    <property type="match status" value="1"/>
</dbReference>
<reference evidence="17 18" key="1">
    <citation type="submission" date="2020-08" db="EMBL/GenBank/DDBJ databases">
        <title>The genome sequence of type strain Novosphingobium piscinae KCTC 42194.</title>
        <authorList>
            <person name="Liu Y."/>
        </authorList>
    </citation>
    <scope>NUCLEOTIDE SEQUENCE [LARGE SCALE GENOMIC DNA]</scope>
    <source>
        <strain evidence="17 18">KCTC 42194</strain>
    </source>
</reference>
<dbReference type="GO" id="GO:0046653">
    <property type="term" value="P:tetrahydrofolate metabolic process"/>
    <property type="evidence" value="ECO:0007669"/>
    <property type="project" value="TreeGrafter"/>
</dbReference>
<evidence type="ECO:0000256" key="7">
    <source>
        <dbReference type="ARBA" id="ARBA00022737"/>
    </source>
</evidence>
<keyword evidence="7" id="KW-0677">Repeat</keyword>
<dbReference type="SUPFAM" id="SSF52242">
    <property type="entry name" value="Cobalamin (vitamin B12)-binding domain"/>
    <property type="match status" value="1"/>
</dbReference>
<dbReference type="SMART" id="SM01018">
    <property type="entry name" value="B12-binding_2"/>
    <property type="match status" value="1"/>
</dbReference>
<dbReference type="GO" id="GO:0031419">
    <property type="term" value="F:cobalamin binding"/>
    <property type="evidence" value="ECO:0007669"/>
    <property type="project" value="UniProtKB-KW"/>
</dbReference>
<dbReference type="InterPro" id="IPR011005">
    <property type="entry name" value="Dihydropteroate_synth-like_sf"/>
</dbReference>
<dbReference type="FunFam" id="3.20.20.20:FF:000002">
    <property type="entry name" value="Methionine synthase"/>
    <property type="match status" value="1"/>
</dbReference>
<keyword evidence="5 11" id="KW-0949">S-adenosyl-L-methionine</keyword>
<protein>
    <recommendedName>
        <fullName evidence="9">Methionine synthase</fullName>
        <ecNumber evidence="9">2.1.1.13</ecNumber>
    </recommendedName>
</protein>
<dbReference type="GO" id="GO:0008270">
    <property type="term" value="F:zinc ion binding"/>
    <property type="evidence" value="ECO:0007669"/>
    <property type="project" value="InterPro"/>
</dbReference>
<comment type="caution">
    <text evidence="17">The sequence shown here is derived from an EMBL/GenBank/DDBJ whole genome shotgun (WGS) entry which is preliminary data.</text>
</comment>
<dbReference type="EMBL" id="JACLAX010000016">
    <property type="protein sequence ID" value="MBC2670259.1"/>
    <property type="molecule type" value="Genomic_DNA"/>
</dbReference>
<evidence type="ECO:0000256" key="4">
    <source>
        <dbReference type="ARBA" id="ARBA00022679"/>
    </source>
</evidence>